<sequence length="64" mass="7110">MAQLDLERLRAVVLDNRRGGDARPRERRRQVFVDPSGRVLVGDDVDADGARQLSEVHQGVFAAP</sequence>
<dbReference type="EMBL" id="BJTG01000002">
    <property type="protein sequence ID" value="GEJ56046.1"/>
    <property type="molecule type" value="Genomic_DNA"/>
</dbReference>
<comment type="caution">
    <text evidence="1">The sequence shown here is derived from an EMBL/GenBank/DDBJ whole genome shotgun (WGS) entry which is preliminary data.</text>
</comment>
<name>A0A7I9VI13_9BACT</name>
<reference evidence="2" key="1">
    <citation type="journal article" date="2020" name="Appl. Environ. Microbiol.">
        <title>Diazotrophic Anaeromyxobacter Isolates from Soils.</title>
        <authorList>
            <person name="Masuda Y."/>
            <person name="Yamanaka H."/>
            <person name="Xu Z.X."/>
            <person name="Shiratori Y."/>
            <person name="Aono T."/>
            <person name="Amachi S."/>
            <person name="Senoo K."/>
            <person name="Itoh H."/>
        </authorList>
    </citation>
    <scope>NUCLEOTIDE SEQUENCE [LARGE SCALE GENOMIC DNA]</scope>
    <source>
        <strain evidence="2">R267</strain>
    </source>
</reference>
<evidence type="ECO:0000313" key="1">
    <source>
        <dbReference type="EMBL" id="GEJ56046.1"/>
    </source>
</evidence>
<evidence type="ECO:0000313" key="2">
    <source>
        <dbReference type="Proteomes" id="UP000503640"/>
    </source>
</evidence>
<keyword evidence="2" id="KW-1185">Reference proteome</keyword>
<accession>A0A7I9VI13</accession>
<protein>
    <submittedName>
        <fullName evidence="1">Uncharacterized protein</fullName>
    </submittedName>
</protein>
<organism evidence="1 2">
    <name type="scientific">Anaeromyxobacter diazotrophicus</name>
    <dbReference type="NCBI Taxonomy" id="2590199"/>
    <lineage>
        <taxon>Bacteria</taxon>
        <taxon>Pseudomonadati</taxon>
        <taxon>Myxococcota</taxon>
        <taxon>Myxococcia</taxon>
        <taxon>Myxococcales</taxon>
        <taxon>Cystobacterineae</taxon>
        <taxon>Anaeromyxobacteraceae</taxon>
        <taxon>Anaeromyxobacter</taxon>
    </lineage>
</organism>
<dbReference type="Proteomes" id="UP000503640">
    <property type="component" value="Unassembled WGS sequence"/>
</dbReference>
<gene>
    <name evidence="1" type="ORF">AMYX_07870</name>
</gene>
<dbReference type="RefSeq" id="WP_176063174.1">
    <property type="nucleotide sequence ID" value="NZ_BJTG01000002.1"/>
</dbReference>
<dbReference type="AlphaFoldDB" id="A0A7I9VI13"/>
<proteinExistence type="predicted"/>